<dbReference type="Proteomes" id="UP000789739">
    <property type="component" value="Unassembled WGS sequence"/>
</dbReference>
<dbReference type="AlphaFoldDB" id="A0A9N8WKZ1"/>
<dbReference type="OrthoDB" id="539158at2759"/>
<dbReference type="EMBL" id="CAJVPI010000134">
    <property type="protein sequence ID" value="CAG8487024.1"/>
    <property type="molecule type" value="Genomic_DNA"/>
</dbReference>
<dbReference type="InterPro" id="IPR000719">
    <property type="entry name" value="Prot_kinase_dom"/>
</dbReference>
<dbReference type="PROSITE" id="PS50011">
    <property type="entry name" value="PROTEIN_KINASE_DOM"/>
    <property type="match status" value="1"/>
</dbReference>
<dbReference type="SUPFAM" id="SSF56112">
    <property type="entry name" value="Protein kinase-like (PK-like)"/>
    <property type="match status" value="1"/>
</dbReference>
<reference evidence="2" key="1">
    <citation type="submission" date="2021-06" db="EMBL/GenBank/DDBJ databases">
        <authorList>
            <person name="Kallberg Y."/>
            <person name="Tangrot J."/>
            <person name="Rosling A."/>
        </authorList>
    </citation>
    <scope>NUCLEOTIDE SEQUENCE</scope>
    <source>
        <strain evidence="2">BR232B</strain>
    </source>
</reference>
<accession>A0A9N8WKZ1</accession>
<sequence length="739" mass="86817">MDSTIDQEVLDKLKEERIEEMYTYIFGRCPQCHKVNVKSAWCDECDISSLVAEFDKWTSGNDEIDRFIQENQRHTENHNTYIEWIPFNRLEDVKMTTGEYPYSAKWLALEKLTTDRYSYSAKWMDGLRYFEKVGRSTFAKRRTAPVYVYLMKINEFQDISERTKEVIDPFFGITRMPNTDDYFTDEFDKWTSGNKDVDELIQQSQFETPNYWAYLEWIPYDDLEFEQQDERHNGRTLSAIWKTGFRHLHSTEEGWIKKRLARSEVLVREIENIRIIYEQVDRGEVPWFEFEDQRIHCYGLSLQPQTNKILMVFTDQTVYFRLPQKGLCPECSSIYTNNGWCLPCNARLAKAEFKNWTSGNQALDEIIRDTQLKAVARNHYMEWIPIEDLKNIKEIGSGGFATVYSATWITGFPLVEQDHHQFYFKYRSYPGLVALKRIHNSSEMPDSLLNEVKALWEMYCFDHKENFMRRVSTTFIHIYGMSRDPETKDYIMVLKYFSDGSLRSNLAKIYKTMNWRHRINVLSKVSQNLDLIHRAGMIHRDVHSGNVLFDGYMGSLGDFGLSYPAGAPRDLTKRYGVLSYIAPEVLRNEPYTKASDIYSFGMILWEVCHGKPVYANVPFNIALALRICSGERPIISRKVPNCLRELMERCWHDDPLMRPNGQQLYRSILDCLLVVNDLPEPDHDINEVTETYPSEGPSDANYDTPKFTSKCLPVVDDELLVDYKSRQVDMTLEMNDFNV</sequence>
<comment type="caution">
    <text evidence="2">The sequence shown here is derived from an EMBL/GenBank/DDBJ whole genome shotgun (WGS) entry which is preliminary data.</text>
</comment>
<dbReference type="Pfam" id="PF07714">
    <property type="entry name" value="PK_Tyr_Ser-Thr"/>
    <property type="match status" value="1"/>
</dbReference>
<feature type="domain" description="Protein kinase" evidence="1">
    <location>
        <begin position="389"/>
        <end position="673"/>
    </location>
</feature>
<evidence type="ECO:0000259" key="1">
    <source>
        <dbReference type="PROSITE" id="PS50011"/>
    </source>
</evidence>
<evidence type="ECO:0000313" key="2">
    <source>
        <dbReference type="EMBL" id="CAG8487024.1"/>
    </source>
</evidence>
<dbReference type="InterPro" id="IPR001245">
    <property type="entry name" value="Ser-Thr/Tyr_kinase_cat_dom"/>
</dbReference>
<organism evidence="2 3">
    <name type="scientific">Paraglomus brasilianum</name>
    <dbReference type="NCBI Taxonomy" id="144538"/>
    <lineage>
        <taxon>Eukaryota</taxon>
        <taxon>Fungi</taxon>
        <taxon>Fungi incertae sedis</taxon>
        <taxon>Mucoromycota</taxon>
        <taxon>Glomeromycotina</taxon>
        <taxon>Glomeromycetes</taxon>
        <taxon>Paraglomerales</taxon>
        <taxon>Paraglomeraceae</taxon>
        <taxon>Paraglomus</taxon>
    </lineage>
</organism>
<dbReference type="GO" id="GO:0005524">
    <property type="term" value="F:ATP binding"/>
    <property type="evidence" value="ECO:0007669"/>
    <property type="project" value="InterPro"/>
</dbReference>
<protein>
    <submittedName>
        <fullName evidence="2">10862_t:CDS:1</fullName>
    </submittedName>
</protein>
<gene>
    <name evidence="2" type="ORF">PBRASI_LOCUS1888</name>
</gene>
<dbReference type="InterPro" id="IPR011009">
    <property type="entry name" value="Kinase-like_dom_sf"/>
</dbReference>
<proteinExistence type="predicted"/>
<dbReference type="GO" id="GO:0004674">
    <property type="term" value="F:protein serine/threonine kinase activity"/>
    <property type="evidence" value="ECO:0007669"/>
    <property type="project" value="TreeGrafter"/>
</dbReference>
<evidence type="ECO:0000313" key="3">
    <source>
        <dbReference type="Proteomes" id="UP000789739"/>
    </source>
</evidence>
<dbReference type="PANTHER" id="PTHR44329">
    <property type="entry name" value="SERINE/THREONINE-PROTEIN KINASE TNNI3K-RELATED"/>
    <property type="match status" value="1"/>
</dbReference>
<name>A0A9N8WKZ1_9GLOM</name>
<dbReference type="InterPro" id="IPR051681">
    <property type="entry name" value="Ser/Thr_Kinases-Pseudokinases"/>
</dbReference>
<dbReference type="Gene3D" id="1.10.510.10">
    <property type="entry name" value="Transferase(Phosphotransferase) domain 1"/>
    <property type="match status" value="1"/>
</dbReference>
<keyword evidence="3" id="KW-1185">Reference proteome</keyword>